<dbReference type="PANTHER" id="PTHR30146">
    <property type="entry name" value="LACI-RELATED TRANSCRIPTIONAL REPRESSOR"/>
    <property type="match status" value="1"/>
</dbReference>
<dbReference type="Gene3D" id="1.10.260.40">
    <property type="entry name" value="lambda repressor-like DNA-binding domains"/>
    <property type="match status" value="1"/>
</dbReference>
<sequence>MRAGVKDVAKRAGVSVGTVSNVLNRPDAVADATRERVEAAMRELDFVRNASARQLRAGQSTAVGAVLLDLSNPFYTALARGIEDRLALDNLTLMVASSDQDPEREERVLQLFAEQGIRGLVITPTKTTKKRLERLDAFGIPSVLLDSQSKRHASVGMDNVSGGRQVVRHLIERGHRRIAYLGGPEHLEQSRDRLAGAVQAVVEAGLNSDEVIVSRWLPGMSADDGQRAFIDVYDGEAAKPTAFFCINDIVALGVQRECRLRGYDMPSRVAVVGYDDVPFASELMTPLTSVRQPTHEIGYAAADLLLSGAGRDVHQVFRPELVIRASSGGPA</sequence>
<dbReference type="AlphaFoldDB" id="A0A4V2JSZ4"/>
<dbReference type="Pfam" id="PF00356">
    <property type="entry name" value="LacI"/>
    <property type="match status" value="1"/>
</dbReference>
<proteinExistence type="predicted"/>
<feature type="domain" description="HTH lacI-type" evidence="4">
    <location>
        <begin position="3"/>
        <end position="57"/>
    </location>
</feature>
<name>A0A4V2JSZ4_PROTD</name>
<evidence type="ECO:0000256" key="2">
    <source>
        <dbReference type="ARBA" id="ARBA00023125"/>
    </source>
</evidence>
<dbReference type="PROSITE" id="PS00356">
    <property type="entry name" value="HTH_LACI_1"/>
    <property type="match status" value="1"/>
</dbReference>
<dbReference type="InterPro" id="IPR028082">
    <property type="entry name" value="Peripla_BP_I"/>
</dbReference>
<comment type="caution">
    <text evidence="5">The sequence shown here is derived from an EMBL/GenBank/DDBJ whole genome shotgun (WGS) entry which is preliminary data.</text>
</comment>
<evidence type="ECO:0000259" key="4">
    <source>
        <dbReference type="PROSITE" id="PS50932"/>
    </source>
</evidence>
<keyword evidence="1" id="KW-0805">Transcription regulation</keyword>
<dbReference type="GO" id="GO:0000976">
    <property type="term" value="F:transcription cis-regulatory region binding"/>
    <property type="evidence" value="ECO:0007669"/>
    <property type="project" value="TreeGrafter"/>
</dbReference>
<dbReference type="InterPro" id="IPR000843">
    <property type="entry name" value="HTH_LacI"/>
</dbReference>
<dbReference type="InterPro" id="IPR046335">
    <property type="entry name" value="LacI/GalR-like_sensor"/>
</dbReference>
<keyword evidence="2" id="KW-0238">DNA-binding</keyword>
<reference evidence="5 6" key="1">
    <citation type="submission" date="2019-01" db="EMBL/GenBank/DDBJ databases">
        <title>Lactibacter flavus gen. nov., sp. nov., a novel bacterium of the family Propionibacteriaceae isolated from raw milk and dairy products.</title>
        <authorList>
            <person name="Huptas C."/>
            <person name="Wenning M."/>
            <person name="Breitenwieser F."/>
            <person name="Doll E."/>
            <person name="Von Neubeck M."/>
            <person name="Busse H.-J."/>
            <person name="Scherer S."/>
        </authorList>
    </citation>
    <scope>NUCLEOTIDE SEQUENCE [LARGE SCALE GENOMIC DNA]</scope>
    <source>
        <strain evidence="5 6">DSM 22130</strain>
    </source>
</reference>
<dbReference type="PROSITE" id="PS50932">
    <property type="entry name" value="HTH_LACI_2"/>
    <property type="match status" value="1"/>
</dbReference>
<accession>A0A4V2JSZ4</accession>
<protein>
    <submittedName>
        <fullName evidence="5">LacI family transcriptional regulator</fullName>
    </submittedName>
</protein>
<organism evidence="5 6">
    <name type="scientific">Propioniciclava tarda</name>
    <dbReference type="NCBI Taxonomy" id="433330"/>
    <lineage>
        <taxon>Bacteria</taxon>
        <taxon>Bacillati</taxon>
        <taxon>Actinomycetota</taxon>
        <taxon>Actinomycetes</taxon>
        <taxon>Propionibacteriales</taxon>
        <taxon>Propionibacteriaceae</taxon>
        <taxon>Propioniciclava</taxon>
    </lineage>
</organism>
<dbReference type="OrthoDB" id="37081at2"/>
<dbReference type="GO" id="GO:0003700">
    <property type="term" value="F:DNA-binding transcription factor activity"/>
    <property type="evidence" value="ECO:0007669"/>
    <property type="project" value="TreeGrafter"/>
</dbReference>
<keyword evidence="3" id="KW-0804">Transcription</keyword>
<dbReference type="SUPFAM" id="SSF47413">
    <property type="entry name" value="lambda repressor-like DNA-binding domains"/>
    <property type="match status" value="1"/>
</dbReference>
<evidence type="ECO:0000256" key="3">
    <source>
        <dbReference type="ARBA" id="ARBA00023163"/>
    </source>
</evidence>
<dbReference type="SUPFAM" id="SSF53822">
    <property type="entry name" value="Periplasmic binding protein-like I"/>
    <property type="match status" value="1"/>
</dbReference>
<evidence type="ECO:0000256" key="1">
    <source>
        <dbReference type="ARBA" id="ARBA00023015"/>
    </source>
</evidence>
<dbReference type="Gene3D" id="3.40.50.2300">
    <property type="match status" value="2"/>
</dbReference>
<dbReference type="SMART" id="SM00354">
    <property type="entry name" value="HTH_LACI"/>
    <property type="match status" value="1"/>
</dbReference>
<gene>
    <name evidence="5" type="ORF">ET996_11770</name>
</gene>
<keyword evidence="6" id="KW-1185">Reference proteome</keyword>
<dbReference type="Proteomes" id="UP000291933">
    <property type="component" value="Unassembled WGS sequence"/>
</dbReference>
<dbReference type="Pfam" id="PF13377">
    <property type="entry name" value="Peripla_BP_3"/>
    <property type="match status" value="1"/>
</dbReference>
<dbReference type="InterPro" id="IPR010982">
    <property type="entry name" value="Lambda_DNA-bd_dom_sf"/>
</dbReference>
<evidence type="ECO:0000313" key="5">
    <source>
        <dbReference type="EMBL" id="TBT94231.1"/>
    </source>
</evidence>
<evidence type="ECO:0000313" key="6">
    <source>
        <dbReference type="Proteomes" id="UP000291933"/>
    </source>
</evidence>
<dbReference type="RefSeq" id="WP_131172757.1">
    <property type="nucleotide sequence ID" value="NZ_FXTL01000016.1"/>
</dbReference>
<dbReference type="CDD" id="cd01392">
    <property type="entry name" value="HTH_LacI"/>
    <property type="match status" value="1"/>
</dbReference>
<dbReference type="EMBL" id="SDMR01000016">
    <property type="protein sequence ID" value="TBT94231.1"/>
    <property type="molecule type" value="Genomic_DNA"/>
</dbReference>
<dbReference type="PANTHER" id="PTHR30146:SF109">
    <property type="entry name" value="HTH-TYPE TRANSCRIPTIONAL REGULATOR GALS"/>
    <property type="match status" value="1"/>
</dbReference>